<sequence length="187" mass="21173">MKPSEVEIEQRQVWQRQREVLRRAKRRFLDLSVPAGGSPLDVQEAFSRAEVYMHLLYGPRPRRTVTTISQFPVGSQEKTELVASYGHDVVRGRPATKRSSNVPLARMPLPEHLLRLVDGEVCCTPSDTTTRPAGDGWSPDYAFINFCESIAVSRAHCYSRSQLQLLEELIEEFPPLEVSEETGHTLP</sequence>
<keyword evidence="2" id="KW-1185">Reference proteome</keyword>
<dbReference type="GeneID" id="94431185"/>
<protein>
    <submittedName>
        <fullName evidence="1">Uncharacterized protein</fullName>
    </submittedName>
</protein>
<dbReference type="RefSeq" id="XP_067920050.1">
    <property type="nucleotide sequence ID" value="XM_068067974.1"/>
</dbReference>
<name>A0A2C6KPD7_9APIC</name>
<dbReference type="VEuPathDB" id="ToxoDB:CSUI_007831"/>
<reference evidence="1 2" key="1">
    <citation type="journal article" date="2017" name="Int. J. Parasitol.">
        <title>The genome of the protozoan parasite Cystoisospora suis and a reverse vaccinology approach to identify vaccine candidates.</title>
        <authorList>
            <person name="Palmieri N."/>
            <person name="Shrestha A."/>
            <person name="Ruttkowski B."/>
            <person name="Beck T."/>
            <person name="Vogl C."/>
            <person name="Tomley F."/>
            <person name="Blake D.P."/>
            <person name="Joachim A."/>
        </authorList>
    </citation>
    <scope>NUCLEOTIDE SEQUENCE [LARGE SCALE GENOMIC DNA]</scope>
    <source>
        <strain evidence="1 2">Wien I</strain>
    </source>
</reference>
<dbReference type="Proteomes" id="UP000221165">
    <property type="component" value="Unassembled WGS sequence"/>
</dbReference>
<evidence type="ECO:0000313" key="2">
    <source>
        <dbReference type="Proteomes" id="UP000221165"/>
    </source>
</evidence>
<evidence type="ECO:0000313" key="1">
    <source>
        <dbReference type="EMBL" id="PHJ18342.1"/>
    </source>
</evidence>
<accession>A0A2C6KPD7</accession>
<organism evidence="1 2">
    <name type="scientific">Cystoisospora suis</name>
    <dbReference type="NCBI Taxonomy" id="483139"/>
    <lineage>
        <taxon>Eukaryota</taxon>
        <taxon>Sar</taxon>
        <taxon>Alveolata</taxon>
        <taxon>Apicomplexa</taxon>
        <taxon>Conoidasida</taxon>
        <taxon>Coccidia</taxon>
        <taxon>Eucoccidiorida</taxon>
        <taxon>Eimeriorina</taxon>
        <taxon>Sarcocystidae</taxon>
        <taxon>Cystoisospora</taxon>
    </lineage>
</organism>
<gene>
    <name evidence="1" type="ORF">CSUI_007831</name>
</gene>
<dbReference type="AlphaFoldDB" id="A0A2C6KPD7"/>
<proteinExistence type="predicted"/>
<dbReference type="EMBL" id="MIGC01004209">
    <property type="protein sequence ID" value="PHJ18342.1"/>
    <property type="molecule type" value="Genomic_DNA"/>
</dbReference>
<comment type="caution">
    <text evidence="1">The sequence shown here is derived from an EMBL/GenBank/DDBJ whole genome shotgun (WGS) entry which is preliminary data.</text>
</comment>